<feature type="compositionally biased region" description="Basic residues" evidence="1">
    <location>
        <begin position="1"/>
        <end position="10"/>
    </location>
</feature>
<proteinExistence type="predicted"/>
<accession>A0A4Z2FG28</accession>
<feature type="region of interest" description="Disordered" evidence="1">
    <location>
        <begin position="1"/>
        <end position="66"/>
    </location>
</feature>
<organism evidence="2 3">
    <name type="scientific">Liparis tanakae</name>
    <name type="common">Tanaka's snailfish</name>
    <dbReference type="NCBI Taxonomy" id="230148"/>
    <lineage>
        <taxon>Eukaryota</taxon>
        <taxon>Metazoa</taxon>
        <taxon>Chordata</taxon>
        <taxon>Craniata</taxon>
        <taxon>Vertebrata</taxon>
        <taxon>Euteleostomi</taxon>
        <taxon>Actinopterygii</taxon>
        <taxon>Neopterygii</taxon>
        <taxon>Teleostei</taxon>
        <taxon>Neoteleostei</taxon>
        <taxon>Acanthomorphata</taxon>
        <taxon>Eupercaria</taxon>
        <taxon>Perciformes</taxon>
        <taxon>Cottioidei</taxon>
        <taxon>Cottales</taxon>
        <taxon>Liparidae</taxon>
        <taxon>Liparis</taxon>
    </lineage>
</organism>
<evidence type="ECO:0000313" key="3">
    <source>
        <dbReference type="Proteomes" id="UP000314294"/>
    </source>
</evidence>
<dbReference type="Proteomes" id="UP000314294">
    <property type="component" value="Unassembled WGS sequence"/>
</dbReference>
<evidence type="ECO:0000313" key="2">
    <source>
        <dbReference type="EMBL" id="TNN39713.1"/>
    </source>
</evidence>
<dbReference type="AlphaFoldDB" id="A0A4Z2FG28"/>
<reference evidence="2 3" key="1">
    <citation type="submission" date="2019-03" db="EMBL/GenBank/DDBJ databases">
        <title>First draft genome of Liparis tanakae, snailfish: a comprehensive survey of snailfish specific genes.</title>
        <authorList>
            <person name="Kim W."/>
            <person name="Song I."/>
            <person name="Jeong J.-H."/>
            <person name="Kim D."/>
            <person name="Kim S."/>
            <person name="Ryu S."/>
            <person name="Song J.Y."/>
            <person name="Lee S.K."/>
        </authorList>
    </citation>
    <scope>NUCLEOTIDE SEQUENCE [LARGE SCALE GENOMIC DNA]</scope>
    <source>
        <tissue evidence="2">Muscle</tissue>
    </source>
</reference>
<sequence length="157" mass="16920">MCSRGPRRTSPRVLHSNATPARGRPGAAEHSSSAETLEPPPSISSQEMEGLGTRIPSGCPAMSGFKKPHPPLSAYFGGCPSTRHREKRLVKICSAIGNTHSSVSAPRPESQHITVEMTWFLLSRPPVMKSLLLQAAMAQLALSPRRVTRVQESDSGE</sequence>
<gene>
    <name evidence="2" type="ORF">EYF80_050119</name>
</gene>
<keyword evidence="3" id="KW-1185">Reference proteome</keyword>
<name>A0A4Z2FG28_9TELE</name>
<comment type="caution">
    <text evidence="2">The sequence shown here is derived from an EMBL/GenBank/DDBJ whole genome shotgun (WGS) entry which is preliminary data.</text>
</comment>
<dbReference type="EMBL" id="SRLO01001256">
    <property type="protein sequence ID" value="TNN39713.1"/>
    <property type="molecule type" value="Genomic_DNA"/>
</dbReference>
<protein>
    <submittedName>
        <fullName evidence="2">Uncharacterized protein</fullName>
    </submittedName>
</protein>
<evidence type="ECO:0000256" key="1">
    <source>
        <dbReference type="SAM" id="MobiDB-lite"/>
    </source>
</evidence>